<proteinExistence type="predicted"/>
<dbReference type="Gene3D" id="3.40.109.40">
    <property type="match status" value="1"/>
</dbReference>
<dbReference type="AlphaFoldDB" id="A0A1Y4I7B2"/>
<sequence length="529" mass="59918">MNIYIIWGFLGSGKTTLINYLLSSYLSGKKVVVIENESGTEPVDSVLLRSKNYQVKDLNSGCICCTLRQELPIAIKEIEISVRPDILLIEPSGLASLEDLVRIPDIRIDGIISLVDVHMYAFLKKLNFDFYRRQFYLSSVILLTKTSEAEEAKIRSVINDLLMIQPRLEIVQDYHLLNEVDWGFILSKSCCYGVNNYIPAYSKVLGPNYEIWTISVYSFLSISFYERLFNRINKRFPNGIVRAKGFVLESNGQWGKIDYVNGKVHFETVFGSCTDRNNGFISIWWDKSLIDCPIDWISGFINAKEVDCSIEILEIENNELYRYLGFGASGPDDYMSVFVENLKREALDVCSPRFGYRFVQGERVDRRTLKLNENILSPDVIIVNCLRDSEFFAIITASVGKELDEWIEVKRSGGDVMEAFVADALGSVIVEAIVTWGLSFLTHMMAEINLKVSNSYSPGYCGWDVAEQRIFFSMLPDGFCGISLTDSCLMLPIKSVSALVGIGGNIEKKPYGCAICRKKDCFKRKEVMS</sequence>
<dbReference type="Proteomes" id="UP000195950">
    <property type="component" value="Unassembled WGS sequence"/>
</dbReference>
<reference evidence="3" key="1">
    <citation type="submission" date="2017-04" db="EMBL/GenBank/DDBJ databases">
        <title>Function of individual gut microbiota members based on whole genome sequencing of pure cultures obtained from chicken caecum.</title>
        <authorList>
            <person name="Medvecky M."/>
            <person name="Cejkova D."/>
            <person name="Polansky O."/>
            <person name="Karasova D."/>
            <person name="Kubasova T."/>
            <person name="Cizek A."/>
            <person name="Rychlik I."/>
        </authorList>
    </citation>
    <scope>NUCLEOTIDE SEQUENCE [LARGE SCALE GENOMIC DNA]</scope>
    <source>
        <strain evidence="3">An199</strain>
    </source>
</reference>
<dbReference type="Pfam" id="PF02492">
    <property type="entry name" value="cobW"/>
    <property type="match status" value="1"/>
</dbReference>
<accession>A0A1Y4I7B2</accession>
<dbReference type="PANTHER" id="PTHR13748:SF62">
    <property type="entry name" value="COBW DOMAIN-CONTAINING PROTEIN"/>
    <property type="match status" value="1"/>
</dbReference>
<evidence type="ECO:0000313" key="2">
    <source>
        <dbReference type="EMBL" id="OUP16103.1"/>
    </source>
</evidence>
<dbReference type="InterPro" id="IPR037010">
    <property type="entry name" value="VitB12-dep_Met_synth_activ_sf"/>
</dbReference>
<evidence type="ECO:0000313" key="3">
    <source>
        <dbReference type="Proteomes" id="UP000195950"/>
    </source>
</evidence>
<comment type="caution">
    <text evidence="2">The sequence shown here is derived from an EMBL/GenBank/DDBJ whole genome shotgun (WGS) entry which is preliminary data.</text>
</comment>
<gene>
    <name evidence="2" type="ORF">B5F32_16125</name>
</gene>
<protein>
    <submittedName>
        <fullName evidence="2">Cobalamin biosynthesis protein CobW</fullName>
    </submittedName>
</protein>
<dbReference type="GO" id="GO:0008705">
    <property type="term" value="F:methionine synthase activity"/>
    <property type="evidence" value="ECO:0007669"/>
    <property type="project" value="InterPro"/>
</dbReference>
<dbReference type="PANTHER" id="PTHR13748">
    <property type="entry name" value="COBW-RELATED"/>
    <property type="match status" value="1"/>
</dbReference>
<dbReference type="SUPFAM" id="SSF56507">
    <property type="entry name" value="Methionine synthase activation domain-like"/>
    <property type="match status" value="1"/>
</dbReference>
<dbReference type="InterPro" id="IPR051316">
    <property type="entry name" value="Zinc-reg_GTPase_activator"/>
</dbReference>
<dbReference type="RefSeq" id="WP_087346055.1">
    <property type="nucleotide sequence ID" value="NZ_NFJX01000017.1"/>
</dbReference>
<dbReference type="Gene3D" id="3.40.50.300">
    <property type="entry name" value="P-loop containing nucleotide triphosphate hydrolases"/>
    <property type="match status" value="1"/>
</dbReference>
<dbReference type="InterPro" id="IPR027417">
    <property type="entry name" value="P-loop_NTPase"/>
</dbReference>
<evidence type="ECO:0000259" key="1">
    <source>
        <dbReference type="Pfam" id="PF02492"/>
    </source>
</evidence>
<dbReference type="InterPro" id="IPR003495">
    <property type="entry name" value="CobW/HypB/UreG_nucleotide-bd"/>
</dbReference>
<feature type="domain" description="CobW/HypB/UreG nucleotide-binding" evidence="1">
    <location>
        <begin position="3"/>
        <end position="171"/>
    </location>
</feature>
<name>A0A1Y4I7B2_PARDI</name>
<dbReference type="EMBL" id="NFJX01000017">
    <property type="protein sequence ID" value="OUP16103.1"/>
    <property type="molecule type" value="Genomic_DNA"/>
</dbReference>
<organism evidence="2 3">
    <name type="scientific">Parabacteroides distasonis</name>
    <dbReference type="NCBI Taxonomy" id="823"/>
    <lineage>
        <taxon>Bacteria</taxon>
        <taxon>Pseudomonadati</taxon>
        <taxon>Bacteroidota</taxon>
        <taxon>Bacteroidia</taxon>
        <taxon>Bacteroidales</taxon>
        <taxon>Tannerellaceae</taxon>
        <taxon>Parabacteroides</taxon>
    </lineage>
</organism>
<dbReference type="SUPFAM" id="SSF52540">
    <property type="entry name" value="P-loop containing nucleoside triphosphate hydrolases"/>
    <property type="match status" value="1"/>
</dbReference>
<dbReference type="GO" id="GO:0005737">
    <property type="term" value="C:cytoplasm"/>
    <property type="evidence" value="ECO:0007669"/>
    <property type="project" value="TreeGrafter"/>
</dbReference>